<feature type="region of interest" description="Disordered" evidence="1">
    <location>
        <begin position="51"/>
        <end position="76"/>
    </location>
</feature>
<evidence type="ECO:0000256" key="1">
    <source>
        <dbReference type="SAM" id="MobiDB-lite"/>
    </source>
</evidence>
<feature type="compositionally biased region" description="Polar residues" evidence="1">
    <location>
        <begin position="53"/>
        <end position="65"/>
    </location>
</feature>
<proteinExistence type="predicted"/>
<comment type="caution">
    <text evidence="2">The sequence shown here is derived from an EMBL/GenBank/DDBJ whole genome shotgun (WGS) entry which is preliminary data.</text>
</comment>
<dbReference type="Proteomes" id="UP000015530">
    <property type="component" value="Unassembled WGS sequence"/>
</dbReference>
<organism evidence="2 3">
    <name type="scientific">Colletotrichum gloeosporioides (strain Cg-14)</name>
    <name type="common">Anthracnose fungus</name>
    <name type="synonym">Glomerella cingulata</name>
    <dbReference type="NCBI Taxonomy" id="1237896"/>
    <lineage>
        <taxon>Eukaryota</taxon>
        <taxon>Fungi</taxon>
        <taxon>Dikarya</taxon>
        <taxon>Ascomycota</taxon>
        <taxon>Pezizomycotina</taxon>
        <taxon>Sordariomycetes</taxon>
        <taxon>Hypocreomycetidae</taxon>
        <taxon>Glomerellales</taxon>
        <taxon>Glomerellaceae</taxon>
        <taxon>Colletotrichum</taxon>
        <taxon>Colletotrichum gloeosporioides species complex</taxon>
    </lineage>
</organism>
<dbReference type="EMBL" id="AMYD01004181">
    <property type="protein sequence ID" value="EQB43738.1"/>
    <property type="molecule type" value="Genomic_DNA"/>
</dbReference>
<dbReference type="HOGENOM" id="CLU_2654340_0_0_1"/>
<sequence length="76" mass="8315">MYDSHIVEPSKETLTRCGMSTTCDINALGLLYSASRQGVAGEMVSWAIHGRSETPTSPAQIQHQYGNMREESTAPE</sequence>
<accession>T0JTD0</accession>
<evidence type="ECO:0000313" key="2">
    <source>
        <dbReference type="EMBL" id="EQB43738.1"/>
    </source>
</evidence>
<evidence type="ECO:0000313" key="3">
    <source>
        <dbReference type="Proteomes" id="UP000015530"/>
    </source>
</evidence>
<reference evidence="3" key="1">
    <citation type="journal article" date="2013" name="Mol. Plant Microbe Interact.">
        <title>Global aspects of pacC regulation of pathogenicity genes in Colletotrichum gloeosporioides as revealed by transcriptome analysis.</title>
        <authorList>
            <person name="Alkan N."/>
            <person name="Meng X."/>
            <person name="Friedlander G."/>
            <person name="Reuveni E."/>
            <person name="Sukno S."/>
            <person name="Sherman A."/>
            <person name="Thon M."/>
            <person name="Fluhr R."/>
            <person name="Prusky D."/>
        </authorList>
    </citation>
    <scope>NUCLEOTIDE SEQUENCE [LARGE SCALE GENOMIC DNA]</scope>
    <source>
        <strain evidence="3">Cg-14</strain>
    </source>
</reference>
<name>T0JTD0_COLGC</name>
<gene>
    <name evidence="2" type="ORF">CGLO_17573</name>
</gene>
<protein>
    <submittedName>
        <fullName evidence="2">Uncharacterized protein</fullName>
    </submittedName>
</protein>
<dbReference type="AlphaFoldDB" id="T0JTD0"/>